<keyword evidence="13 21" id="KW-0418">Kinase</keyword>
<keyword evidence="20 21" id="KW-1208">Phospholipid metabolism</keyword>
<dbReference type="CDD" id="cd14264">
    <property type="entry name" value="DAGK_IM"/>
    <property type="match status" value="1"/>
</dbReference>
<feature type="transmembrane region" description="Helical" evidence="21">
    <location>
        <begin position="100"/>
        <end position="121"/>
    </location>
</feature>
<keyword evidence="11" id="KW-0479">Metal-binding</keyword>
<feature type="transmembrane region" description="Helical" evidence="21">
    <location>
        <begin position="33"/>
        <end position="51"/>
    </location>
</feature>
<evidence type="ECO:0000256" key="20">
    <source>
        <dbReference type="ARBA" id="ARBA00023264"/>
    </source>
</evidence>
<organism evidence="22 23">
    <name type="scientific">Taurinivorans muris</name>
    <dbReference type="NCBI Taxonomy" id="2787751"/>
    <lineage>
        <taxon>Bacteria</taxon>
        <taxon>Pseudomonadati</taxon>
        <taxon>Thermodesulfobacteriota</taxon>
        <taxon>Desulfovibrionia</taxon>
        <taxon>Desulfovibrionales</taxon>
        <taxon>Desulfovibrionaceae</taxon>
        <taxon>Taurinivorans</taxon>
    </lineage>
</organism>
<evidence type="ECO:0000256" key="6">
    <source>
        <dbReference type="ARBA" id="ARBA00022475"/>
    </source>
</evidence>
<keyword evidence="16 21" id="KW-1133">Transmembrane helix</keyword>
<keyword evidence="8" id="KW-0997">Cell inner membrane</keyword>
<keyword evidence="6" id="KW-1003">Cell membrane</keyword>
<evidence type="ECO:0000256" key="15">
    <source>
        <dbReference type="ARBA" id="ARBA00022842"/>
    </source>
</evidence>
<dbReference type="Gene3D" id="1.10.287.3610">
    <property type="match status" value="1"/>
</dbReference>
<evidence type="ECO:0000256" key="21">
    <source>
        <dbReference type="RuleBase" id="RU363065"/>
    </source>
</evidence>
<keyword evidence="18 21" id="KW-0472">Membrane</keyword>
<feature type="transmembrane region" description="Helical" evidence="21">
    <location>
        <begin position="57"/>
        <end position="79"/>
    </location>
</feature>
<keyword evidence="15" id="KW-0460">Magnesium</keyword>
<dbReference type="EMBL" id="CP065938">
    <property type="protein sequence ID" value="UWX05462.1"/>
    <property type="molecule type" value="Genomic_DNA"/>
</dbReference>
<keyword evidence="9 21" id="KW-0808">Transferase</keyword>
<evidence type="ECO:0000256" key="16">
    <source>
        <dbReference type="ARBA" id="ARBA00022989"/>
    </source>
</evidence>
<evidence type="ECO:0000256" key="10">
    <source>
        <dbReference type="ARBA" id="ARBA00022692"/>
    </source>
</evidence>
<dbReference type="Proteomes" id="UP001058120">
    <property type="component" value="Chromosome"/>
</dbReference>
<dbReference type="Pfam" id="PF01219">
    <property type="entry name" value="DAGK_prokar"/>
    <property type="match status" value="1"/>
</dbReference>
<evidence type="ECO:0000256" key="2">
    <source>
        <dbReference type="ARBA" id="ARBA00004429"/>
    </source>
</evidence>
<dbReference type="PANTHER" id="PTHR34299:SF1">
    <property type="entry name" value="DIACYLGLYCEROL KINASE"/>
    <property type="match status" value="1"/>
</dbReference>
<dbReference type="InterPro" id="IPR000829">
    <property type="entry name" value="DAGK"/>
</dbReference>
<keyword evidence="14 21" id="KW-0067">ATP-binding</keyword>
<comment type="similarity">
    <text evidence="3 21">Belongs to the bacterial diacylglycerol kinase family.</text>
</comment>
<proteinExistence type="inferred from homology"/>
<accession>A0ABY5XZY4</accession>
<evidence type="ECO:0000256" key="9">
    <source>
        <dbReference type="ARBA" id="ARBA00022679"/>
    </source>
</evidence>
<dbReference type="RefSeq" id="WP_334315042.1">
    <property type="nucleotide sequence ID" value="NZ_CP065938.1"/>
</dbReference>
<comment type="function">
    <text evidence="21">Catalyzes the ATP-dependent phosphorylation of sn-l,2-diacylglycerol (DAG) to phosphatidic acid. Involved in the recycling of diacylglycerol produced as a by-product during membrane-derived oligosaccharide (MDO) biosynthesis.</text>
</comment>
<comment type="caution">
    <text evidence="21">Lacks conserved residue(s) required for the propagation of feature annotation.</text>
</comment>
<reference evidence="22" key="1">
    <citation type="submission" date="2020-12" db="EMBL/GenBank/DDBJ databases">
        <title>Taurinivorans muris gen. nov., sp. nov., fundamental and realized metabolic niche of a ubiquitous sulfidogenic bacterium in the murine intestine.</title>
        <authorList>
            <person name="Ye H."/>
            <person name="Hanson B.T."/>
            <person name="Loy A."/>
        </authorList>
    </citation>
    <scope>NUCLEOTIDE SEQUENCE</scope>
    <source>
        <strain evidence="22">LT0009</strain>
    </source>
</reference>
<name>A0ABY5XZY4_9BACT</name>
<dbReference type="PANTHER" id="PTHR34299">
    <property type="entry name" value="DIACYLGLYCEROL KINASE"/>
    <property type="match status" value="1"/>
</dbReference>
<gene>
    <name evidence="22" type="ORF">JBF11_08430</name>
</gene>
<keyword evidence="17 21" id="KW-0443">Lipid metabolism</keyword>
<keyword evidence="7" id="KW-0444">Lipid biosynthesis</keyword>
<evidence type="ECO:0000256" key="19">
    <source>
        <dbReference type="ARBA" id="ARBA00023209"/>
    </source>
</evidence>
<dbReference type="InterPro" id="IPR033718">
    <property type="entry name" value="DAGK_prok"/>
</dbReference>
<evidence type="ECO:0000313" key="23">
    <source>
        <dbReference type="Proteomes" id="UP001058120"/>
    </source>
</evidence>
<keyword evidence="12 21" id="KW-0547">Nucleotide-binding</keyword>
<evidence type="ECO:0000256" key="12">
    <source>
        <dbReference type="ARBA" id="ARBA00022741"/>
    </source>
</evidence>
<evidence type="ECO:0000256" key="11">
    <source>
        <dbReference type="ARBA" id="ARBA00022723"/>
    </source>
</evidence>
<feature type="transmembrane region" description="Helical" evidence="21">
    <location>
        <begin position="6"/>
        <end position="26"/>
    </location>
</feature>
<keyword evidence="19" id="KW-0594">Phospholipid biosynthesis</keyword>
<keyword evidence="23" id="KW-1185">Reference proteome</keyword>
<evidence type="ECO:0000256" key="8">
    <source>
        <dbReference type="ARBA" id="ARBA00022519"/>
    </source>
</evidence>
<evidence type="ECO:0000256" key="4">
    <source>
        <dbReference type="ARBA" id="ARBA00012133"/>
    </source>
</evidence>
<comment type="cofactor">
    <cofactor evidence="1">
        <name>Mg(2+)</name>
        <dbReference type="ChEBI" id="CHEBI:18420"/>
    </cofactor>
</comment>
<evidence type="ECO:0000313" key="22">
    <source>
        <dbReference type="EMBL" id="UWX05462.1"/>
    </source>
</evidence>
<evidence type="ECO:0000256" key="7">
    <source>
        <dbReference type="ARBA" id="ARBA00022516"/>
    </source>
</evidence>
<dbReference type="GO" id="GO:0016301">
    <property type="term" value="F:kinase activity"/>
    <property type="evidence" value="ECO:0007669"/>
    <property type="project" value="UniProtKB-KW"/>
</dbReference>
<sequence length="137" mass="15531">MEKKTGFFNGIVHIFYALSYSLQGILTGLRVSVAIRQECFILVLLGFLGWYTDKYWFLTSISVAGWLLVIVAELFNSAIEEALDLITHEYSVRVKAAKDMGSAAVFILIMINIYGQALIYAPELYQLINYAKTYLNK</sequence>
<evidence type="ECO:0000256" key="13">
    <source>
        <dbReference type="ARBA" id="ARBA00022777"/>
    </source>
</evidence>
<evidence type="ECO:0000256" key="18">
    <source>
        <dbReference type="ARBA" id="ARBA00023136"/>
    </source>
</evidence>
<evidence type="ECO:0000256" key="17">
    <source>
        <dbReference type="ARBA" id="ARBA00023098"/>
    </source>
</evidence>
<protein>
    <recommendedName>
        <fullName evidence="5 21">Diacylglycerol kinase</fullName>
        <ecNumber evidence="4 21">2.7.1.107</ecNumber>
    </recommendedName>
</protein>
<evidence type="ECO:0000256" key="14">
    <source>
        <dbReference type="ARBA" id="ARBA00022840"/>
    </source>
</evidence>
<keyword evidence="10 21" id="KW-0812">Transmembrane</keyword>
<evidence type="ECO:0000256" key="1">
    <source>
        <dbReference type="ARBA" id="ARBA00001946"/>
    </source>
</evidence>
<dbReference type="EC" id="2.7.1.107" evidence="4 21"/>
<evidence type="ECO:0000256" key="5">
    <source>
        <dbReference type="ARBA" id="ARBA00017575"/>
    </source>
</evidence>
<evidence type="ECO:0000256" key="3">
    <source>
        <dbReference type="ARBA" id="ARBA00005967"/>
    </source>
</evidence>
<comment type="subcellular location">
    <subcellularLocation>
        <location evidence="2">Cell inner membrane</location>
        <topology evidence="2">Multi-pass membrane protein</topology>
    </subcellularLocation>
</comment>
<dbReference type="InterPro" id="IPR036945">
    <property type="entry name" value="DAGK_sf"/>
</dbReference>
<comment type="catalytic activity">
    <reaction evidence="21">
        <text>a 1,2-diacyl-sn-glycerol + ATP = a 1,2-diacyl-sn-glycero-3-phosphate + ADP + H(+)</text>
        <dbReference type="Rhea" id="RHEA:10272"/>
        <dbReference type="ChEBI" id="CHEBI:15378"/>
        <dbReference type="ChEBI" id="CHEBI:17815"/>
        <dbReference type="ChEBI" id="CHEBI:30616"/>
        <dbReference type="ChEBI" id="CHEBI:58608"/>
        <dbReference type="ChEBI" id="CHEBI:456216"/>
        <dbReference type="EC" id="2.7.1.107"/>
    </reaction>
</comment>